<accession>A0A1X2EJH8</accession>
<dbReference type="OrthoDB" id="3480105at2"/>
<evidence type="ECO:0000256" key="1">
    <source>
        <dbReference type="SAM" id="SignalP"/>
    </source>
</evidence>
<dbReference type="EMBL" id="LQPW01000081">
    <property type="protein sequence ID" value="ORX03943.1"/>
    <property type="molecule type" value="Genomic_DNA"/>
</dbReference>
<name>A0A1X2EJH8_MYCSZ</name>
<feature type="domain" description="DUF4232" evidence="2">
    <location>
        <begin position="31"/>
        <end position="140"/>
    </location>
</feature>
<reference evidence="3 4" key="1">
    <citation type="submission" date="2016-01" db="EMBL/GenBank/DDBJ databases">
        <title>The new phylogeny of the genus Mycobacterium.</title>
        <authorList>
            <person name="Tarcisio F."/>
            <person name="Conor M."/>
            <person name="Antonella G."/>
            <person name="Elisabetta G."/>
            <person name="Giulia F.S."/>
            <person name="Sara T."/>
            <person name="Anna F."/>
            <person name="Clotilde B."/>
            <person name="Roberto B."/>
            <person name="Veronica D.S."/>
            <person name="Fabio R."/>
            <person name="Monica P."/>
            <person name="Olivier J."/>
            <person name="Enrico T."/>
            <person name="Nicola S."/>
        </authorList>
    </citation>
    <scope>NUCLEOTIDE SEQUENCE [LARGE SCALE GENOMIC DNA]</scope>
    <source>
        <strain evidence="3 4">DSM 44166</strain>
    </source>
</reference>
<keyword evidence="4" id="KW-1185">Reference proteome</keyword>
<dbReference type="InterPro" id="IPR025326">
    <property type="entry name" value="DUF4232"/>
</dbReference>
<dbReference type="Pfam" id="PF14016">
    <property type="entry name" value="DUF4232"/>
    <property type="match status" value="1"/>
</dbReference>
<feature type="signal peptide" evidence="1">
    <location>
        <begin position="1"/>
        <end position="27"/>
    </location>
</feature>
<keyword evidence="1" id="KW-0732">Signal</keyword>
<sequence>MKTLTRCATAACLLGALAIHSASTAAATPWCTPDSMSLSATAPPAPDPDTQSQLTLILTNVSTQTCTLQGYPDVDLLGPDDPMFGPTYRLPQQAGDPQPLTLAPRDTAGAILTFLPGPPNGWVPTTIAVTAPHTSPQHKLQTPWIPAGTSVLRQDAATHPGTYIGPLQPT</sequence>
<feature type="chain" id="PRO_5013230777" description="DUF4232 domain-containing protein" evidence="1">
    <location>
        <begin position="28"/>
        <end position="170"/>
    </location>
</feature>
<gene>
    <name evidence="3" type="ORF">AWC27_27535</name>
</gene>
<proteinExistence type="predicted"/>
<comment type="caution">
    <text evidence="3">The sequence shown here is derived from an EMBL/GenBank/DDBJ whole genome shotgun (WGS) entry which is preliminary data.</text>
</comment>
<dbReference type="AlphaFoldDB" id="A0A1X2EJH8"/>
<dbReference type="Proteomes" id="UP000193317">
    <property type="component" value="Unassembled WGS sequence"/>
</dbReference>
<organism evidence="3 4">
    <name type="scientific">Mycobacterium szulgai</name>
    <dbReference type="NCBI Taxonomy" id="1787"/>
    <lineage>
        <taxon>Bacteria</taxon>
        <taxon>Bacillati</taxon>
        <taxon>Actinomycetota</taxon>
        <taxon>Actinomycetes</taxon>
        <taxon>Mycobacteriales</taxon>
        <taxon>Mycobacteriaceae</taxon>
        <taxon>Mycobacterium</taxon>
    </lineage>
</organism>
<protein>
    <recommendedName>
        <fullName evidence="2">DUF4232 domain-containing protein</fullName>
    </recommendedName>
</protein>
<dbReference type="RefSeq" id="WP_085670821.1">
    <property type="nucleotide sequence ID" value="NZ_JACKRU010000218.1"/>
</dbReference>
<evidence type="ECO:0000313" key="3">
    <source>
        <dbReference type="EMBL" id="ORX03943.1"/>
    </source>
</evidence>
<evidence type="ECO:0000313" key="4">
    <source>
        <dbReference type="Proteomes" id="UP000193317"/>
    </source>
</evidence>
<evidence type="ECO:0000259" key="2">
    <source>
        <dbReference type="Pfam" id="PF14016"/>
    </source>
</evidence>